<evidence type="ECO:0000256" key="1">
    <source>
        <dbReference type="ARBA" id="ARBA00004196"/>
    </source>
</evidence>
<keyword evidence="4" id="KW-0472">Membrane</keyword>
<reference evidence="7" key="1">
    <citation type="submission" date="2020-08" db="EMBL/GenBank/DDBJ databases">
        <title>Genome public.</title>
        <authorList>
            <person name="Liu C."/>
            <person name="Sun Q."/>
        </authorList>
    </citation>
    <scope>NUCLEOTIDE SEQUENCE</scope>
    <source>
        <strain evidence="7">H8</strain>
    </source>
</reference>
<protein>
    <submittedName>
        <fullName evidence="7">Efflux RND transporter periplasmic adaptor subunit</fullName>
    </submittedName>
</protein>
<keyword evidence="4" id="KW-1133">Transmembrane helix</keyword>
<comment type="caution">
    <text evidence="7">The sequence shown here is derived from an EMBL/GenBank/DDBJ whole genome shotgun (WGS) entry which is preliminary data.</text>
</comment>
<feature type="region of interest" description="Disordered" evidence="3">
    <location>
        <begin position="529"/>
        <end position="570"/>
    </location>
</feature>
<dbReference type="InterPro" id="IPR050465">
    <property type="entry name" value="UPF0194_transport"/>
</dbReference>
<feature type="transmembrane region" description="Helical" evidence="4">
    <location>
        <begin position="15"/>
        <end position="36"/>
    </location>
</feature>
<accession>A0A926DMH7</accession>
<feature type="domain" description="YknX-like beta-barrel" evidence="6">
    <location>
        <begin position="371"/>
        <end position="442"/>
    </location>
</feature>
<organism evidence="7 8">
    <name type="scientific">Congzhengia minquanensis</name>
    <dbReference type="NCBI Taxonomy" id="2763657"/>
    <lineage>
        <taxon>Bacteria</taxon>
        <taxon>Bacillati</taxon>
        <taxon>Bacillota</taxon>
        <taxon>Clostridia</taxon>
        <taxon>Eubacteriales</taxon>
        <taxon>Oscillospiraceae</taxon>
        <taxon>Congzhengia</taxon>
    </lineage>
</organism>
<name>A0A926DMH7_9FIRM</name>
<keyword evidence="8" id="KW-1185">Reference proteome</keyword>
<dbReference type="InterPro" id="IPR058647">
    <property type="entry name" value="BSH_CzcB-like"/>
</dbReference>
<keyword evidence="4" id="KW-0812">Transmembrane</keyword>
<dbReference type="Gene3D" id="2.40.50.100">
    <property type="match status" value="2"/>
</dbReference>
<dbReference type="Gene3D" id="1.10.287.470">
    <property type="entry name" value="Helix hairpin bin"/>
    <property type="match status" value="1"/>
</dbReference>
<dbReference type="EMBL" id="JACRSU010000001">
    <property type="protein sequence ID" value="MBC8539835.1"/>
    <property type="molecule type" value="Genomic_DNA"/>
</dbReference>
<dbReference type="PANTHER" id="PTHR32347:SF14">
    <property type="entry name" value="EFFLUX SYSTEM COMPONENT YKNX-RELATED"/>
    <property type="match status" value="1"/>
</dbReference>
<dbReference type="Gene3D" id="2.40.420.20">
    <property type="match status" value="1"/>
</dbReference>
<evidence type="ECO:0000256" key="4">
    <source>
        <dbReference type="SAM" id="Phobius"/>
    </source>
</evidence>
<dbReference type="Pfam" id="PF25973">
    <property type="entry name" value="BSH_CzcB"/>
    <property type="match status" value="1"/>
</dbReference>
<gene>
    <name evidence="7" type="ORF">H8698_02455</name>
</gene>
<proteinExistence type="predicted"/>
<dbReference type="GO" id="GO:0030313">
    <property type="term" value="C:cell envelope"/>
    <property type="evidence" value="ECO:0007669"/>
    <property type="project" value="UniProtKB-SubCell"/>
</dbReference>
<evidence type="ECO:0000259" key="5">
    <source>
        <dbReference type="Pfam" id="PF25973"/>
    </source>
</evidence>
<dbReference type="InterPro" id="IPR058636">
    <property type="entry name" value="Beta-barrel_YknX"/>
</dbReference>
<evidence type="ECO:0000256" key="2">
    <source>
        <dbReference type="ARBA" id="ARBA00023054"/>
    </source>
</evidence>
<sequence>MKLKANLKKFRPKKWMVVTAVIVIICVAVGIFFSAFRKNKAKDAMSQLSNESSVSRQSIVSSITGTAVVKPKDQYSITSLVNGDILSASFEQGDMVNEGDVLYRIDASDAENSIESANIAVERSQNNYSKAVADQSDLTVKSDVSGIIKKLYIKKGDSVNAGAQIADIYDDSVLLLTIPFNESDIPQLFHGANATVRISGTSDTLSGTVKEIKGASYAKAGNMLVRDVVIRVENPGTLMVTDTAVASIGSISCNDSGTFEYVTEKTVTAKASGDVSKLYVSEGGKVKAGGTIAQLSSDTVSENIKSNALSLKESQLSKKNAQKKLEDYTITAPISGTVVEKNVKAGDKLDNSNASTVMAVIYDMSSLEFELAVDELDIKNVALDQDVTITSDALENKTYHGKVTNVSVSGTTENGVTTYPVTVEILDFDDQLLPGMNIDVEIETSRAENVLSVPVAAVNRGNTVYVKGEKTDENDRAPEGFKTVKVETGVYNDELIEVTSGLSEGDVVYVPQQASKAFSMEDMMGGMGGPGGMTMDGPSGGMGGGPSGGGSSGGGSGSGRSGGAGGGGMR</sequence>
<feature type="domain" description="CzcB-like barrel-sandwich hybrid" evidence="5">
    <location>
        <begin position="265"/>
        <end position="353"/>
    </location>
</feature>
<dbReference type="AlphaFoldDB" id="A0A926DMH7"/>
<dbReference type="Proteomes" id="UP000611762">
    <property type="component" value="Unassembled WGS sequence"/>
</dbReference>
<dbReference type="SUPFAM" id="SSF111369">
    <property type="entry name" value="HlyD-like secretion proteins"/>
    <property type="match status" value="2"/>
</dbReference>
<dbReference type="Pfam" id="PF25990">
    <property type="entry name" value="Beta-barrel_YknX"/>
    <property type="match status" value="1"/>
</dbReference>
<evidence type="ECO:0000313" key="7">
    <source>
        <dbReference type="EMBL" id="MBC8539835.1"/>
    </source>
</evidence>
<dbReference type="RefSeq" id="WP_249311026.1">
    <property type="nucleotide sequence ID" value="NZ_JACRSU010000001.1"/>
</dbReference>
<dbReference type="Gene3D" id="2.40.30.170">
    <property type="match status" value="2"/>
</dbReference>
<keyword evidence="2" id="KW-0175">Coiled coil</keyword>
<evidence type="ECO:0000313" key="8">
    <source>
        <dbReference type="Proteomes" id="UP000611762"/>
    </source>
</evidence>
<evidence type="ECO:0000256" key="3">
    <source>
        <dbReference type="SAM" id="MobiDB-lite"/>
    </source>
</evidence>
<comment type="subcellular location">
    <subcellularLocation>
        <location evidence="1">Cell envelope</location>
    </subcellularLocation>
</comment>
<dbReference type="PANTHER" id="PTHR32347">
    <property type="entry name" value="EFFLUX SYSTEM COMPONENT YKNX-RELATED"/>
    <property type="match status" value="1"/>
</dbReference>
<evidence type="ECO:0000259" key="6">
    <source>
        <dbReference type="Pfam" id="PF25990"/>
    </source>
</evidence>